<dbReference type="InterPro" id="IPR029045">
    <property type="entry name" value="ClpP/crotonase-like_dom_sf"/>
</dbReference>
<dbReference type="Gene3D" id="3.90.226.10">
    <property type="entry name" value="2-enoyl-CoA Hydratase, Chain A, domain 1"/>
    <property type="match status" value="1"/>
</dbReference>
<dbReference type="EMBL" id="JAMBEP010000001">
    <property type="protein sequence ID" value="MCL1634276.1"/>
    <property type="molecule type" value="Genomic_DNA"/>
</dbReference>
<name>A0ABT0MHC0_9GAMM</name>
<keyword evidence="3" id="KW-1185">Reference proteome</keyword>
<dbReference type="Proteomes" id="UP001431217">
    <property type="component" value="Unassembled WGS sequence"/>
</dbReference>
<reference evidence="2 3" key="1">
    <citation type="submission" date="2022-05" db="EMBL/GenBank/DDBJ databases">
        <title>Luteimonas sp. SX5, whole genome shotgun sequencing project.</title>
        <authorList>
            <person name="Zhao G."/>
            <person name="Shen L."/>
        </authorList>
    </citation>
    <scope>NUCLEOTIDE SEQUENCE [LARGE SCALE GENOMIC DNA]</scope>
    <source>
        <strain evidence="2 3">SX5</strain>
    </source>
</reference>
<evidence type="ECO:0008006" key="4">
    <source>
        <dbReference type="Google" id="ProtNLM"/>
    </source>
</evidence>
<organism evidence="2 3">
    <name type="scientific">Luteimonas galliterrae</name>
    <dbReference type="NCBI Taxonomy" id="2940486"/>
    <lineage>
        <taxon>Bacteria</taxon>
        <taxon>Pseudomonadati</taxon>
        <taxon>Pseudomonadota</taxon>
        <taxon>Gammaproteobacteria</taxon>
        <taxon>Lysobacterales</taxon>
        <taxon>Lysobacteraceae</taxon>
        <taxon>Luteimonas</taxon>
    </lineage>
</organism>
<feature type="compositionally biased region" description="Basic and acidic residues" evidence="1">
    <location>
        <begin position="51"/>
        <end position="69"/>
    </location>
</feature>
<feature type="region of interest" description="Disordered" evidence="1">
    <location>
        <begin position="21"/>
        <end position="71"/>
    </location>
</feature>
<dbReference type="PROSITE" id="PS51257">
    <property type="entry name" value="PROKAR_LIPOPROTEIN"/>
    <property type="match status" value="1"/>
</dbReference>
<sequence length="354" mass="38489">MFKPWLPLALCFALTACNQKPPADETPKTSGQVATREDDSGALGGAVVEKMPIKTEARREAEAPPRETDWTPMQLASGKAYVSCESDYVEKGDGEPLLSLGFSSVRNALEACADRGLVRLRYQGKITAEFTALVERVAEIANNLGIDKRILDLDSSGGLIEDAIKAGDAIAESDWTIWVREGAICHSACVLVLAAGDMRLVAGKVGIHRMVRVGSSATSRAELSKELREVYAQIKDYLERNGAAVAVADLMMTVPNRSLRILTEAELEEYGLDGTNAAEDDLQRIVLARKCGEGFVRRKDDFARAFDDECRAVGKEVEAINACGLALRQRFDFPDRKCPAESPLSEHDLRPTGG</sequence>
<protein>
    <recommendedName>
        <fullName evidence="4">Peptidase S49 domain-containing protein</fullName>
    </recommendedName>
</protein>
<comment type="caution">
    <text evidence="2">The sequence shown here is derived from an EMBL/GenBank/DDBJ whole genome shotgun (WGS) entry which is preliminary data.</text>
</comment>
<gene>
    <name evidence="2" type="ORF">M2650_06470</name>
</gene>
<evidence type="ECO:0000313" key="3">
    <source>
        <dbReference type="Proteomes" id="UP001431217"/>
    </source>
</evidence>
<proteinExistence type="predicted"/>
<dbReference type="RefSeq" id="WP_249472606.1">
    <property type="nucleotide sequence ID" value="NZ_JAMBEP010000001.1"/>
</dbReference>
<dbReference type="SUPFAM" id="SSF52096">
    <property type="entry name" value="ClpP/crotonase"/>
    <property type="match status" value="1"/>
</dbReference>
<evidence type="ECO:0000256" key="1">
    <source>
        <dbReference type="SAM" id="MobiDB-lite"/>
    </source>
</evidence>
<accession>A0ABT0MHC0</accession>
<evidence type="ECO:0000313" key="2">
    <source>
        <dbReference type="EMBL" id="MCL1634276.1"/>
    </source>
</evidence>